<reference evidence="2 3" key="1">
    <citation type="submission" date="2017-03" db="EMBL/GenBank/DDBJ databases">
        <title>An alternative strategy for trypanosome survival in the mammalian bloodstream revealed through genome and transcriptome analysis of the ubiquitous bovine parasite Trypanosoma (Megatrypanum) theileri.</title>
        <authorList>
            <person name="Kelly S."/>
            <person name="Ivens A."/>
            <person name="Mott A."/>
            <person name="O'Neill E."/>
            <person name="Emms D."/>
            <person name="Macleod O."/>
            <person name="Voorheis P."/>
            <person name="Matthews J."/>
            <person name="Matthews K."/>
            <person name="Carrington M."/>
        </authorList>
    </citation>
    <scope>NUCLEOTIDE SEQUENCE [LARGE SCALE GENOMIC DNA]</scope>
    <source>
        <strain evidence="2">Edinburgh</strain>
    </source>
</reference>
<name>A0A1X0NT35_9TRYP</name>
<feature type="compositionally biased region" description="Low complexity" evidence="1">
    <location>
        <begin position="41"/>
        <end position="50"/>
    </location>
</feature>
<dbReference type="AlphaFoldDB" id="A0A1X0NT35"/>
<dbReference type="VEuPathDB" id="TriTrypDB:TM35_000221480"/>
<feature type="region of interest" description="Disordered" evidence="1">
    <location>
        <begin position="150"/>
        <end position="170"/>
    </location>
</feature>
<organism evidence="2 3">
    <name type="scientific">Trypanosoma theileri</name>
    <dbReference type="NCBI Taxonomy" id="67003"/>
    <lineage>
        <taxon>Eukaryota</taxon>
        <taxon>Discoba</taxon>
        <taxon>Euglenozoa</taxon>
        <taxon>Kinetoplastea</taxon>
        <taxon>Metakinetoplastina</taxon>
        <taxon>Trypanosomatida</taxon>
        <taxon>Trypanosomatidae</taxon>
        <taxon>Trypanosoma</taxon>
    </lineage>
</organism>
<evidence type="ECO:0000256" key="1">
    <source>
        <dbReference type="SAM" id="MobiDB-lite"/>
    </source>
</evidence>
<accession>A0A1X0NT35</accession>
<dbReference type="RefSeq" id="XP_028881415.1">
    <property type="nucleotide sequence ID" value="XM_029027195.1"/>
</dbReference>
<dbReference type="Proteomes" id="UP000192257">
    <property type="component" value="Unassembled WGS sequence"/>
</dbReference>
<dbReference type="OrthoDB" id="242742at2759"/>
<comment type="caution">
    <text evidence="2">The sequence shown here is derived from an EMBL/GenBank/DDBJ whole genome shotgun (WGS) entry which is preliminary data.</text>
</comment>
<gene>
    <name evidence="2" type="ORF">TM35_000221480</name>
</gene>
<feature type="compositionally biased region" description="Low complexity" evidence="1">
    <location>
        <begin position="83"/>
        <end position="94"/>
    </location>
</feature>
<feature type="region of interest" description="Disordered" evidence="1">
    <location>
        <begin position="40"/>
        <end position="108"/>
    </location>
</feature>
<evidence type="ECO:0000313" key="3">
    <source>
        <dbReference type="Proteomes" id="UP000192257"/>
    </source>
</evidence>
<protein>
    <submittedName>
        <fullName evidence="2">Uncharacterized protein</fullName>
    </submittedName>
</protein>
<sequence>MERGGAKASGVSNSSAAVFQRGRDDESLWDDGELIRLWNAQLEQQQQNQEGKNIESKGNALSTELSDDDSLITSETSVEESKLSSASASSSLSADPKEAIKSFPPRTGTVVAPMEPVSLIQDGISNLPADIQRLVSAFYRAGYESGYIVGRNERRSSSKVNNHNKRPRDD</sequence>
<dbReference type="EMBL" id="NBCO01000022">
    <property type="protein sequence ID" value="ORC87349.1"/>
    <property type="molecule type" value="Genomic_DNA"/>
</dbReference>
<evidence type="ECO:0000313" key="2">
    <source>
        <dbReference type="EMBL" id="ORC87349.1"/>
    </source>
</evidence>
<feature type="region of interest" description="Disordered" evidence="1">
    <location>
        <begin position="1"/>
        <end position="25"/>
    </location>
</feature>
<proteinExistence type="predicted"/>
<dbReference type="GeneID" id="39986975"/>
<keyword evidence="3" id="KW-1185">Reference proteome</keyword>